<feature type="active site" description="Charge relay system" evidence="4">
    <location>
        <position position="68"/>
    </location>
</feature>
<organism evidence="9 12">
    <name type="scientific">Arthrobacter bambusae</name>
    <dbReference type="NCBI Taxonomy" id="1338426"/>
    <lineage>
        <taxon>Bacteria</taxon>
        <taxon>Bacillati</taxon>
        <taxon>Actinomycetota</taxon>
        <taxon>Actinomycetes</taxon>
        <taxon>Micrococcales</taxon>
        <taxon>Micrococcaceae</taxon>
        <taxon>Arthrobacter</taxon>
    </lineage>
</organism>
<protein>
    <submittedName>
        <fullName evidence="9">Subtilisin family serine protease</fullName>
    </submittedName>
</protein>
<comment type="similarity">
    <text evidence="4">Belongs to the peptidase S8 family.</text>
</comment>
<evidence type="ECO:0000256" key="4">
    <source>
        <dbReference type="PROSITE-ProRule" id="PRU01240"/>
    </source>
</evidence>
<keyword evidence="7" id="KW-0732">Signal</keyword>
<evidence type="ECO:0000256" key="1">
    <source>
        <dbReference type="ARBA" id="ARBA00022670"/>
    </source>
</evidence>
<dbReference type="PANTHER" id="PTHR42884">
    <property type="entry name" value="PROPROTEIN CONVERTASE SUBTILISIN/KEXIN-RELATED"/>
    <property type="match status" value="1"/>
</dbReference>
<gene>
    <name evidence="9" type="ORF">J2S90_001519</name>
    <name evidence="10" type="ORF">J2S93_002435</name>
</gene>
<evidence type="ECO:0000259" key="8">
    <source>
        <dbReference type="Pfam" id="PF00082"/>
    </source>
</evidence>
<evidence type="ECO:0000256" key="3">
    <source>
        <dbReference type="ARBA" id="ARBA00022825"/>
    </source>
</evidence>
<dbReference type="GO" id="GO:0005886">
    <property type="term" value="C:plasma membrane"/>
    <property type="evidence" value="ECO:0007669"/>
    <property type="project" value="TreeGrafter"/>
</dbReference>
<dbReference type="SUPFAM" id="SSF52743">
    <property type="entry name" value="Subtilisin-like"/>
    <property type="match status" value="1"/>
</dbReference>
<feature type="chain" id="PRO_5043319893" evidence="7">
    <location>
        <begin position="35"/>
        <end position="425"/>
    </location>
</feature>
<dbReference type="PANTHER" id="PTHR42884:SF14">
    <property type="entry name" value="NEUROENDOCRINE CONVERTASE 1"/>
    <property type="match status" value="1"/>
</dbReference>
<dbReference type="CDD" id="cd00306">
    <property type="entry name" value="Peptidases_S8_S53"/>
    <property type="match status" value="1"/>
</dbReference>
<feature type="region of interest" description="Disordered" evidence="5">
    <location>
        <begin position="340"/>
        <end position="383"/>
    </location>
</feature>
<evidence type="ECO:0000313" key="10">
    <source>
        <dbReference type="EMBL" id="MDQ0181008.1"/>
    </source>
</evidence>
<evidence type="ECO:0000313" key="11">
    <source>
        <dbReference type="Proteomes" id="UP001230951"/>
    </source>
</evidence>
<feature type="transmembrane region" description="Helical" evidence="6">
    <location>
        <begin position="391"/>
        <end position="410"/>
    </location>
</feature>
<accession>A0AAW8DD59</accession>
<dbReference type="Pfam" id="PF00082">
    <property type="entry name" value="Peptidase_S8"/>
    <property type="match status" value="1"/>
</dbReference>
<dbReference type="EMBL" id="JAUSTF010000004">
    <property type="protein sequence ID" value="MDQ0181008.1"/>
    <property type="molecule type" value="Genomic_DNA"/>
</dbReference>
<evidence type="ECO:0000256" key="6">
    <source>
        <dbReference type="SAM" id="Phobius"/>
    </source>
</evidence>
<keyword evidence="6" id="KW-1133">Transmembrane helix</keyword>
<dbReference type="PROSITE" id="PS51892">
    <property type="entry name" value="SUBTILASE"/>
    <property type="match status" value="1"/>
</dbReference>
<dbReference type="GO" id="GO:0004252">
    <property type="term" value="F:serine-type endopeptidase activity"/>
    <property type="evidence" value="ECO:0007669"/>
    <property type="project" value="UniProtKB-UniRule"/>
</dbReference>
<dbReference type="AlphaFoldDB" id="A0AAW8DD59"/>
<feature type="active site" description="Charge relay system" evidence="4">
    <location>
        <position position="106"/>
    </location>
</feature>
<dbReference type="InterPro" id="IPR000209">
    <property type="entry name" value="Peptidase_S8/S53_dom"/>
</dbReference>
<keyword evidence="11" id="KW-1185">Reference proteome</keyword>
<reference evidence="9 11" key="1">
    <citation type="submission" date="2023-07" db="EMBL/GenBank/DDBJ databases">
        <title>Sorghum-associated microbial communities from plants grown in Nebraska, USA.</title>
        <authorList>
            <person name="Schachtman D."/>
        </authorList>
    </citation>
    <scope>NUCLEOTIDE SEQUENCE</scope>
    <source>
        <strain evidence="9">DS1006</strain>
        <strain evidence="10 11">DS1016</strain>
    </source>
</reference>
<dbReference type="EMBL" id="JAUSRG010000003">
    <property type="protein sequence ID" value="MDP9904564.1"/>
    <property type="molecule type" value="Genomic_DNA"/>
</dbReference>
<dbReference type="InterPro" id="IPR015500">
    <property type="entry name" value="Peptidase_S8_subtilisin-rel"/>
</dbReference>
<dbReference type="PRINTS" id="PR00723">
    <property type="entry name" value="SUBTILISIN"/>
</dbReference>
<dbReference type="InterPro" id="IPR036852">
    <property type="entry name" value="Peptidase_S8/S53_dom_sf"/>
</dbReference>
<keyword evidence="3 4" id="KW-0720">Serine protease</keyword>
<keyword evidence="6" id="KW-0472">Membrane</keyword>
<evidence type="ECO:0000256" key="5">
    <source>
        <dbReference type="SAM" id="MobiDB-lite"/>
    </source>
</evidence>
<dbReference type="RefSeq" id="WP_306960331.1">
    <property type="nucleotide sequence ID" value="NZ_JAUSRG010000003.1"/>
</dbReference>
<keyword evidence="6" id="KW-0812">Transmembrane</keyword>
<keyword evidence="1 4" id="KW-0645">Protease</keyword>
<evidence type="ECO:0000313" key="9">
    <source>
        <dbReference type="EMBL" id="MDP9904564.1"/>
    </source>
</evidence>
<evidence type="ECO:0000256" key="7">
    <source>
        <dbReference type="SAM" id="SignalP"/>
    </source>
</evidence>
<dbReference type="Gene3D" id="3.40.50.200">
    <property type="entry name" value="Peptidase S8/S53 domain"/>
    <property type="match status" value="1"/>
</dbReference>
<feature type="active site" description="Charge relay system" evidence="4">
    <location>
        <position position="276"/>
    </location>
</feature>
<keyword evidence="2 4" id="KW-0378">Hydrolase</keyword>
<evidence type="ECO:0000256" key="2">
    <source>
        <dbReference type="ARBA" id="ARBA00022801"/>
    </source>
</evidence>
<feature type="compositionally biased region" description="Low complexity" evidence="5">
    <location>
        <begin position="369"/>
        <end position="383"/>
    </location>
</feature>
<name>A0AAW8DD59_9MICC</name>
<dbReference type="InterPro" id="IPR023828">
    <property type="entry name" value="Peptidase_S8_Ser-AS"/>
</dbReference>
<evidence type="ECO:0000313" key="12">
    <source>
        <dbReference type="Proteomes" id="UP001242995"/>
    </source>
</evidence>
<dbReference type="Proteomes" id="UP001242995">
    <property type="component" value="Unassembled WGS sequence"/>
</dbReference>
<feature type="signal peptide" evidence="7">
    <location>
        <begin position="1"/>
        <end position="34"/>
    </location>
</feature>
<comment type="caution">
    <text evidence="9">The sequence shown here is derived from an EMBL/GenBank/DDBJ whole genome shotgun (WGS) entry which is preliminary data.</text>
</comment>
<proteinExistence type="inferred from homology"/>
<dbReference type="GO" id="GO:0016485">
    <property type="term" value="P:protein processing"/>
    <property type="evidence" value="ECO:0007669"/>
    <property type="project" value="TreeGrafter"/>
</dbReference>
<dbReference type="Proteomes" id="UP001230951">
    <property type="component" value="Unassembled WGS sequence"/>
</dbReference>
<sequence>MNASPNRQDRHLKRAASIMALAGALAMCAGLAPASAGSDGNWWYTALGVPTAQAQGITGDGVKIAVIDMQINPDLPGLVGTDLKVFPKAFCGGSPSNSHVTDDSRHGSEVVALLIGNGKGSGAVRGIAPKARVTFYAMGPSDCRVAGSMRAAYGNVIHQAVTDGNRIVSVSLGINDLPESAKAEVKAGQDAGVIFVSSTANHIEQFSLKYLNSLSGVLAVGGLDDAGRPMKQDRTPDSGPLVNPQVDIQGPAVDIAGDGSASGDDWSVRHYARGTSVATPLTAGVLADAWQKYPKATANQLLQSVVRNTGLDDHPLTLDKASGKGYGPLSLVHMLRVDPTQYPDTNPLTEGKEALPDPSPAATAKSRTPEPSAPTSPAVTPTSVTNGMDSVLTGALAVLAALAVAIVVALRARRKKHKDAADGSL</sequence>
<dbReference type="PROSITE" id="PS00138">
    <property type="entry name" value="SUBTILASE_SER"/>
    <property type="match status" value="1"/>
</dbReference>
<feature type="domain" description="Peptidase S8/S53" evidence="8">
    <location>
        <begin position="59"/>
        <end position="323"/>
    </location>
</feature>